<reference evidence="2 3" key="1">
    <citation type="submission" date="2018-02" db="EMBL/GenBank/DDBJ databases">
        <title>Genome sequence of the basidiomycete white-rot fungus Phlebia centrifuga.</title>
        <authorList>
            <person name="Granchi Z."/>
            <person name="Peng M."/>
            <person name="de Vries R.P."/>
            <person name="Hilden K."/>
            <person name="Makela M.R."/>
            <person name="Grigoriev I."/>
            <person name="Riley R."/>
        </authorList>
    </citation>
    <scope>NUCLEOTIDE SEQUENCE [LARGE SCALE GENOMIC DNA]</scope>
    <source>
        <strain evidence="2 3">FBCC195</strain>
    </source>
</reference>
<sequence length="103" mass="11828">MKFSNGQTKPNRESATRSRDNKPTNSRITSPLATSIHLELLIIQERPIVDKSTKETFELSETAVHPRHNTFKPQTTPLFWIHRRFKYLRPGLAVRKFANGNGA</sequence>
<evidence type="ECO:0000313" key="2">
    <source>
        <dbReference type="EMBL" id="PSS32110.1"/>
    </source>
</evidence>
<evidence type="ECO:0000313" key="3">
    <source>
        <dbReference type="Proteomes" id="UP000186601"/>
    </source>
</evidence>
<gene>
    <name evidence="2" type="ORF">PHLCEN_2v2106</name>
</gene>
<dbReference type="Proteomes" id="UP000186601">
    <property type="component" value="Unassembled WGS sequence"/>
</dbReference>
<comment type="caution">
    <text evidence="2">The sequence shown here is derived from an EMBL/GenBank/DDBJ whole genome shotgun (WGS) entry which is preliminary data.</text>
</comment>
<name>A0A2R6RQ01_9APHY</name>
<feature type="compositionally biased region" description="Basic and acidic residues" evidence="1">
    <location>
        <begin position="10"/>
        <end position="22"/>
    </location>
</feature>
<feature type="region of interest" description="Disordered" evidence="1">
    <location>
        <begin position="1"/>
        <end position="31"/>
    </location>
</feature>
<accession>A0A2R6RQ01</accession>
<dbReference type="AlphaFoldDB" id="A0A2R6RQ01"/>
<dbReference type="EMBL" id="MLYV02000196">
    <property type="protein sequence ID" value="PSS32110.1"/>
    <property type="molecule type" value="Genomic_DNA"/>
</dbReference>
<organism evidence="2 3">
    <name type="scientific">Hermanssonia centrifuga</name>
    <dbReference type="NCBI Taxonomy" id="98765"/>
    <lineage>
        <taxon>Eukaryota</taxon>
        <taxon>Fungi</taxon>
        <taxon>Dikarya</taxon>
        <taxon>Basidiomycota</taxon>
        <taxon>Agaricomycotina</taxon>
        <taxon>Agaricomycetes</taxon>
        <taxon>Polyporales</taxon>
        <taxon>Meruliaceae</taxon>
        <taxon>Hermanssonia</taxon>
    </lineage>
</organism>
<evidence type="ECO:0000256" key="1">
    <source>
        <dbReference type="SAM" id="MobiDB-lite"/>
    </source>
</evidence>
<proteinExistence type="predicted"/>
<keyword evidence="3" id="KW-1185">Reference proteome</keyword>
<protein>
    <submittedName>
        <fullName evidence="2">Uncharacterized protein</fullName>
    </submittedName>
</protein>